<dbReference type="SUPFAM" id="SSF48264">
    <property type="entry name" value="Cytochrome P450"/>
    <property type="match status" value="1"/>
</dbReference>
<keyword evidence="2" id="KW-0349">Heme</keyword>
<dbReference type="RefSeq" id="WP_204042022.1">
    <property type="nucleotide sequence ID" value="NZ_BOOA01000027.1"/>
</dbReference>
<dbReference type="AlphaFoldDB" id="A0A919QAK4"/>
<dbReference type="InterPro" id="IPR001128">
    <property type="entry name" value="Cyt_P450"/>
</dbReference>
<organism evidence="3 4">
    <name type="scientific">Acrocarpospora phusangensis</name>
    <dbReference type="NCBI Taxonomy" id="1070424"/>
    <lineage>
        <taxon>Bacteria</taxon>
        <taxon>Bacillati</taxon>
        <taxon>Actinomycetota</taxon>
        <taxon>Actinomycetes</taxon>
        <taxon>Streptosporangiales</taxon>
        <taxon>Streptosporangiaceae</taxon>
        <taxon>Acrocarpospora</taxon>
    </lineage>
</organism>
<keyword evidence="4" id="KW-1185">Reference proteome</keyword>
<reference evidence="3" key="1">
    <citation type="submission" date="2021-01" db="EMBL/GenBank/DDBJ databases">
        <title>Whole genome shotgun sequence of Acrocarpospora phusangensis NBRC 108782.</title>
        <authorList>
            <person name="Komaki H."/>
            <person name="Tamura T."/>
        </authorList>
    </citation>
    <scope>NUCLEOTIDE SEQUENCE</scope>
    <source>
        <strain evidence="3">NBRC 108782</strain>
    </source>
</reference>
<dbReference type="GO" id="GO:0005506">
    <property type="term" value="F:iron ion binding"/>
    <property type="evidence" value="ECO:0007669"/>
    <property type="project" value="InterPro"/>
</dbReference>
<keyword evidence="2" id="KW-0560">Oxidoreductase</keyword>
<dbReference type="PROSITE" id="PS00086">
    <property type="entry name" value="CYTOCHROME_P450"/>
    <property type="match status" value="1"/>
</dbReference>
<keyword evidence="2" id="KW-0503">Monooxygenase</keyword>
<evidence type="ECO:0000313" key="4">
    <source>
        <dbReference type="Proteomes" id="UP000640052"/>
    </source>
</evidence>
<comment type="caution">
    <text evidence="3">The sequence shown here is derived from an EMBL/GenBank/DDBJ whole genome shotgun (WGS) entry which is preliminary data.</text>
</comment>
<keyword evidence="2" id="KW-0479">Metal-binding</keyword>
<keyword evidence="2" id="KW-0408">Iron</keyword>
<dbReference type="PANTHER" id="PTHR46696:SF1">
    <property type="entry name" value="CYTOCHROME P450 YJIB-RELATED"/>
    <property type="match status" value="1"/>
</dbReference>
<dbReference type="PRINTS" id="PR00385">
    <property type="entry name" value="P450"/>
</dbReference>
<dbReference type="Pfam" id="PF00067">
    <property type="entry name" value="p450"/>
    <property type="match status" value="1"/>
</dbReference>
<dbReference type="PANTHER" id="PTHR46696">
    <property type="entry name" value="P450, PUTATIVE (EUROFUNG)-RELATED"/>
    <property type="match status" value="1"/>
</dbReference>
<sequence>MGVRPSFWEDPYPTYQAIASGSPVVRDEGMGVWIVTGRREATAILRSPHVSSRWDLLHRTEQADVLRRMLGGWFMLMDPPDHTRLRRAVQGWFTRRRIEVLRADLRRDADELLRGTSGDRVDVMGGFAEPLAQRMISRVLGIPLEHGVRAARLMPPIAGFLAMPHSRRFEAAAAEAAEELNRLFRGCADALTPDGLLAALAAERGPDALFADTAILLVFAGQETTAGLIGAGLLHLLRDRAAWGKLLRHEVTVEKAVEEILRFDTSVPQVPRIATADVAAGGELIRAGDRIVVILGAANRDPRVTADPDLLDLSRAPSHLAFGTGIHHCLGAPIARMTAQVAISAWLSSLPRARVVNGSVRWSADRGYRKLARACVLRTPEHDHPPEGPAHEP</sequence>
<dbReference type="GO" id="GO:0016705">
    <property type="term" value="F:oxidoreductase activity, acting on paired donors, with incorporation or reduction of molecular oxygen"/>
    <property type="evidence" value="ECO:0007669"/>
    <property type="project" value="InterPro"/>
</dbReference>
<dbReference type="GO" id="GO:0020037">
    <property type="term" value="F:heme binding"/>
    <property type="evidence" value="ECO:0007669"/>
    <property type="project" value="InterPro"/>
</dbReference>
<dbReference type="InterPro" id="IPR036396">
    <property type="entry name" value="Cyt_P450_sf"/>
</dbReference>
<accession>A0A919QAK4</accession>
<gene>
    <name evidence="3" type="ORF">Aph01nite_35960</name>
</gene>
<evidence type="ECO:0000313" key="3">
    <source>
        <dbReference type="EMBL" id="GIH25286.1"/>
    </source>
</evidence>
<evidence type="ECO:0000256" key="2">
    <source>
        <dbReference type="RuleBase" id="RU000461"/>
    </source>
</evidence>
<evidence type="ECO:0000256" key="1">
    <source>
        <dbReference type="ARBA" id="ARBA00010617"/>
    </source>
</evidence>
<dbReference type="Gene3D" id="1.10.630.10">
    <property type="entry name" value="Cytochrome P450"/>
    <property type="match status" value="1"/>
</dbReference>
<dbReference type="EMBL" id="BOOA01000027">
    <property type="protein sequence ID" value="GIH25286.1"/>
    <property type="molecule type" value="Genomic_DNA"/>
</dbReference>
<name>A0A919QAK4_9ACTN</name>
<dbReference type="Proteomes" id="UP000640052">
    <property type="component" value="Unassembled WGS sequence"/>
</dbReference>
<comment type="similarity">
    <text evidence="1 2">Belongs to the cytochrome P450 family.</text>
</comment>
<protein>
    <submittedName>
        <fullName evidence="3">Cytochrome P450</fullName>
    </submittedName>
</protein>
<dbReference type="GO" id="GO:0004497">
    <property type="term" value="F:monooxygenase activity"/>
    <property type="evidence" value="ECO:0007669"/>
    <property type="project" value="UniProtKB-KW"/>
</dbReference>
<dbReference type="InterPro" id="IPR017972">
    <property type="entry name" value="Cyt_P450_CS"/>
</dbReference>
<proteinExistence type="inferred from homology"/>